<dbReference type="PANTHER" id="PTHR46018">
    <property type="entry name" value="ZINC PHOSPHODIESTERASE ELAC PROTEIN 1"/>
    <property type="match status" value="1"/>
</dbReference>
<proteinExistence type="inferred from homology"/>
<accession>A0A2S5B2D7</accession>
<dbReference type="HAMAP" id="MF_01818">
    <property type="entry name" value="RNase_Z_BN"/>
    <property type="match status" value="1"/>
</dbReference>
<comment type="cofactor">
    <cofactor evidence="1">
        <name>Zn(2+)</name>
        <dbReference type="ChEBI" id="CHEBI:29105"/>
    </cofactor>
</comment>
<feature type="region of interest" description="Disordered" evidence="9">
    <location>
        <begin position="410"/>
        <end position="467"/>
    </location>
</feature>
<keyword evidence="11" id="KW-1185">Reference proteome</keyword>
<dbReference type="InterPro" id="IPR013471">
    <property type="entry name" value="RNase_Z/BN"/>
</dbReference>
<dbReference type="InterPro" id="IPR036866">
    <property type="entry name" value="RibonucZ/Hydroxyglut_hydro"/>
</dbReference>
<gene>
    <name evidence="10" type="ORF">BMF94_6036</name>
</gene>
<evidence type="ECO:0000256" key="2">
    <source>
        <dbReference type="ARBA" id="ARBA00011738"/>
    </source>
</evidence>
<dbReference type="Gene3D" id="3.60.15.10">
    <property type="entry name" value="Ribonuclease Z/Hydroxyacylglutathione hydrolase-like"/>
    <property type="match status" value="1"/>
</dbReference>
<keyword evidence="5" id="KW-0479">Metal-binding</keyword>
<evidence type="ECO:0000313" key="11">
    <source>
        <dbReference type="Proteomes" id="UP000237144"/>
    </source>
</evidence>
<keyword evidence="3" id="KW-0819">tRNA processing</keyword>
<dbReference type="SUPFAM" id="SSF56281">
    <property type="entry name" value="Metallo-hydrolase/oxidoreductase"/>
    <property type="match status" value="1"/>
</dbReference>
<evidence type="ECO:0000256" key="3">
    <source>
        <dbReference type="ARBA" id="ARBA00022694"/>
    </source>
</evidence>
<dbReference type="Pfam" id="PF23023">
    <property type="entry name" value="Anti-Pycsar_Apyc1"/>
    <property type="match status" value="1"/>
</dbReference>
<dbReference type="GO" id="GO:0046872">
    <property type="term" value="F:metal ion binding"/>
    <property type="evidence" value="ECO:0007669"/>
    <property type="project" value="UniProtKB-KW"/>
</dbReference>
<dbReference type="STRING" id="741276.A0A2S5B2D7"/>
<evidence type="ECO:0000256" key="7">
    <source>
        <dbReference type="ARBA" id="ARBA00022801"/>
    </source>
</evidence>
<dbReference type="AlphaFoldDB" id="A0A2S5B2D7"/>
<keyword evidence="6" id="KW-0255">Endonuclease</keyword>
<evidence type="ECO:0000256" key="9">
    <source>
        <dbReference type="SAM" id="MobiDB-lite"/>
    </source>
</evidence>
<name>A0A2S5B2D7_9BASI</name>
<dbReference type="OrthoDB" id="527344at2759"/>
<dbReference type="GO" id="GO:0042781">
    <property type="term" value="F:3'-tRNA processing endoribonuclease activity"/>
    <property type="evidence" value="ECO:0007669"/>
    <property type="project" value="TreeGrafter"/>
</dbReference>
<dbReference type="GO" id="GO:0005634">
    <property type="term" value="C:nucleus"/>
    <property type="evidence" value="ECO:0007669"/>
    <property type="project" value="TreeGrafter"/>
</dbReference>
<evidence type="ECO:0000256" key="5">
    <source>
        <dbReference type="ARBA" id="ARBA00022723"/>
    </source>
</evidence>
<dbReference type="PANTHER" id="PTHR46018:SF2">
    <property type="entry name" value="ZINC PHOSPHODIESTERASE ELAC PROTEIN 1"/>
    <property type="match status" value="1"/>
</dbReference>
<evidence type="ECO:0000256" key="4">
    <source>
        <dbReference type="ARBA" id="ARBA00022722"/>
    </source>
</evidence>
<keyword evidence="7" id="KW-0378">Hydrolase</keyword>
<evidence type="ECO:0000256" key="1">
    <source>
        <dbReference type="ARBA" id="ARBA00001947"/>
    </source>
</evidence>
<protein>
    <submittedName>
        <fullName evidence="10">Uncharacterized protein</fullName>
    </submittedName>
</protein>
<dbReference type="CDD" id="cd07717">
    <property type="entry name" value="RNaseZ_ZiPD-like_MBL-fold"/>
    <property type="match status" value="1"/>
</dbReference>
<evidence type="ECO:0000256" key="8">
    <source>
        <dbReference type="ARBA" id="ARBA00022833"/>
    </source>
</evidence>
<evidence type="ECO:0000256" key="6">
    <source>
        <dbReference type="ARBA" id="ARBA00022759"/>
    </source>
</evidence>
<reference evidence="10 11" key="1">
    <citation type="journal article" date="2018" name="Front. Microbiol.">
        <title>Prospects for Fungal Bioremediation of Acidic Radioactive Waste Sites: Characterization and Genome Sequence of Rhodotorula taiwanensis MD1149.</title>
        <authorList>
            <person name="Tkavc R."/>
            <person name="Matrosova V.Y."/>
            <person name="Grichenko O.E."/>
            <person name="Gostincar C."/>
            <person name="Volpe R.P."/>
            <person name="Klimenkova P."/>
            <person name="Gaidamakova E.K."/>
            <person name="Zhou C.E."/>
            <person name="Stewart B.J."/>
            <person name="Lyman M.G."/>
            <person name="Malfatti S.A."/>
            <person name="Rubinfeld B."/>
            <person name="Courtot M."/>
            <person name="Singh J."/>
            <person name="Dalgard C.L."/>
            <person name="Hamilton T."/>
            <person name="Frey K.G."/>
            <person name="Gunde-Cimerman N."/>
            <person name="Dugan L."/>
            <person name="Daly M.J."/>
        </authorList>
    </citation>
    <scope>NUCLEOTIDE SEQUENCE [LARGE SCALE GENOMIC DNA]</scope>
    <source>
        <strain evidence="10 11">MD1149</strain>
    </source>
</reference>
<organism evidence="10 11">
    <name type="scientific">Rhodotorula taiwanensis</name>
    <dbReference type="NCBI Taxonomy" id="741276"/>
    <lineage>
        <taxon>Eukaryota</taxon>
        <taxon>Fungi</taxon>
        <taxon>Dikarya</taxon>
        <taxon>Basidiomycota</taxon>
        <taxon>Pucciniomycotina</taxon>
        <taxon>Microbotryomycetes</taxon>
        <taxon>Sporidiobolales</taxon>
        <taxon>Sporidiobolaceae</taxon>
        <taxon>Rhodotorula</taxon>
    </lineage>
</organism>
<keyword evidence="8" id="KW-0862">Zinc</keyword>
<evidence type="ECO:0000313" key="10">
    <source>
        <dbReference type="EMBL" id="POY70948.1"/>
    </source>
</evidence>
<comment type="caution">
    <text evidence="10">The sequence shown here is derived from an EMBL/GenBank/DDBJ whole genome shotgun (WGS) entry which is preliminary data.</text>
</comment>
<keyword evidence="4" id="KW-0540">Nuclease</keyword>
<dbReference type="EMBL" id="PJQD01000095">
    <property type="protein sequence ID" value="POY70948.1"/>
    <property type="molecule type" value="Genomic_DNA"/>
</dbReference>
<comment type="subunit">
    <text evidence="2">Homodimer.</text>
</comment>
<dbReference type="Proteomes" id="UP000237144">
    <property type="component" value="Unassembled WGS sequence"/>
</dbReference>
<sequence length="467" mass="50902">MPVDSVTVTFLGTAAGRPSATRNVSSLALKLDSKVWMVDAGEATQHRLMDARCSSLQMSKIAKVFITHLHADHINGLPGLLATISAGDGIPRPSTSNAVEPEPAPIEIYGPLGLRQFLRVTLSLTQTILSRPYVVHELLFPDEAPSDHAARVQLHPSEKEGRDVTPDENGLWRDVVTTEEGGGFSVSAAPILHTVRCLGYLFQEAPRPIPIQPQLYLPHLKDPRNTSTLTSQFPGLKNPVSLLSRLQTDRISIPLADGTVLEPPPLDRRGGRRLVILGDTYDATGMLPLVRAPLLLPEEQDLDPEALDVDLVIHEATNAFLPDLDDSQSPLKVDPLTHAPQHSLESVTALARSHGHSTPQVAGSFARSVRARRLVLNHLSVKYPDPDALEASRDGVSDESRSKWREMLREIARQAADEAGLPGPSSDDSATTEQQQQQQRVWTARDFMQVEVPRRDKSGKTASGSQG</sequence>